<feature type="domain" description="Trimeric autotransporter adhesin YadA-like stalk" evidence="2">
    <location>
        <begin position="568"/>
        <end position="604"/>
    </location>
</feature>
<dbReference type="AlphaFoldDB" id="A0AAW8JQL6"/>
<comment type="caution">
    <text evidence="4">The sequence shown here is derived from an EMBL/GenBank/DDBJ whole genome shotgun (WGS) entry which is preliminary data.</text>
</comment>
<feature type="domain" description="Trimeric autotransporter adhesin YadA-like head" evidence="1">
    <location>
        <begin position="155"/>
        <end position="181"/>
    </location>
</feature>
<feature type="domain" description="Trimeric autotransporter adhesin YadA-like head" evidence="1">
    <location>
        <begin position="288"/>
        <end position="308"/>
    </location>
</feature>
<gene>
    <name evidence="4" type="ORF">RFH51_18685</name>
</gene>
<dbReference type="Proteomes" id="UP001243195">
    <property type="component" value="Unassembled WGS sequence"/>
</dbReference>
<feature type="domain" description="Trimeric autotransporter adhesin YadA-like head" evidence="1">
    <location>
        <begin position="83"/>
        <end position="105"/>
    </location>
</feature>
<evidence type="ECO:0000313" key="5">
    <source>
        <dbReference type="Proteomes" id="UP001243195"/>
    </source>
</evidence>
<protein>
    <submittedName>
        <fullName evidence="4">ESPR-type extended signal peptide-containing protein</fullName>
    </submittedName>
</protein>
<feature type="domain" description="Trimeric autotransporter adhesin YadA-like head" evidence="1">
    <location>
        <begin position="107"/>
        <end position="132"/>
    </location>
</feature>
<feature type="domain" description="Trimeric autotransporter adhesin YadA-like head" evidence="1">
    <location>
        <begin position="65"/>
        <end position="81"/>
    </location>
</feature>
<organism evidence="4 5">
    <name type="scientific">Acinetobacter gerneri</name>
    <dbReference type="NCBI Taxonomy" id="202952"/>
    <lineage>
        <taxon>Bacteria</taxon>
        <taxon>Pseudomonadati</taxon>
        <taxon>Pseudomonadota</taxon>
        <taxon>Gammaproteobacteria</taxon>
        <taxon>Moraxellales</taxon>
        <taxon>Moraxellaceae</taxon>
        <taxon>Acinetobacter</taxon>
    </lineage>
</organism>
<sequence>MNKIYKVIWNATLGTWVAVSEMAKGKTKSSNTTLTVGSVALTLIVTFSSTAQAAYTAGGASSINTGSIAIGGNAQTTDANSNYAIAVGNNTHATGLSSTAFGSGSIANGQGALAIGNDAKASAANATAVGAGNNDGSGAAAYGIASSAFGYKSVANALSAVAIGDSSNASGTSSVAIGKGATIAVAGEGSIAIGRNAASAGAGNIVIGDGAQATGGTVDTNSISIGVGAKSWGQSFALGTGSSADSATYDVNDSGVAIGAQSLTAAGTTKAVAVGVNAKVTGTTVAGTALGSNAIASVNNSVALGANTTTSAYAQAIGSINGKASTFQAAGAGLSVVSVGSAGSERQIQNVAAGRVTATSTDAVNGSQLNETNSVLGQITADTAAALGTTVNTNTGGLTTPSYAVLTDPNTGATTNVNNVGTAITSLNAAIQKPITFTGDTGTTSNKLNSSFAIVGDTNIATAVTAGQVKVQLKPNISLTSVTTTDGAGNSTVVNATGTKITDTTGNTNTSTSTTNVLKQGTNTLTTSATGTTVTNGTNTTTLNASGVSITNGPSITTSGVNAGNKVISNVLAGSALTDAVNVSQLNAVKANADNLGTTTATALGGGASYNAATGALTAPTYSVVSNPNGVASNVTGVAAALNSLNTAGLCCTKLFVMPYSTI</sequence>
<dbReference type="InterPro" id="IPR008635">
    <property type="entry name" value="Coiled_stalk_dom"/>
</dbReference>
<accession>A0AAW8JQL6</accession>
<dbReference type="Pfam" id="PF05658">
    <property type="entry name" value="YadA_head"/>
    <property type="match status" value="5"/>
</dbReference>
<dbReference type="InterPro" id="IPR008640">
    <property type="entry name" value="Adhesin_Head_dom"/>
</dbReference>
<dbReference type="InterPro" id="IPR011049">
    <property type="entry name" value="Serralysin-like_metalloprot_C"/>
</dbReference>
<reference evidence="4" key="1">
    <citation type="submission" date="2023-08" db="EMBL/GenBank/DDBJ databases">
        <title>Emergence of clinically-relevant ST2 carbapenem-resistant Acinetobacter baumannii strains in hospital sewages in Zhejiang, East of China.</title>
        <authorList>
            <person name="Kaichao C."/>
            <person name="Zhang R."/>
        </authorList>
    </citation>
    <scope>NUCLEOTIDE SEQUENCE</scope>
    <source>
        <strain evidence="4">M-SY-60</strain>
    </source>
</reference>
<dbReference type="InterPro" id="IPR024973">
    <property type="entry name" value="ESPR"/>
</dbReference>
<proteinExistence type="predicted"/>
<feature type="domain" description="ESPR" evidence="3">
    <location>
        <begin position="1"/>
        <end position="46"/>
    </location>
</feature>
<evidence type="ECO:0000313" key="4">
    <source>
        <dbReference type="EMBL" id="MDQ9073475.1"/>
    </source>
</evidence>
<dbReference type="GO" id="GO:0019867">
    <property type="term" value="C:outer membrane"/>
    <property type="evidence" value="ECO:0007669"/>
    <property type="project" value="InterPro"/>
</dbReference>
<name>A0AAW8JQL6_9GAMM</name>
<evidence type="ECO:0000259" key="2">
    <source>
        <dbReference type="Pfam" id="PF05662"/>
    </source>
</evidence>
<dbReference type="EMBL" id="JAVIDA010000046">
    <property type="protein sequence ID" value="MDQ9073475.1"/>
    <property type="molecule type" value="Genomic_DNA"/>
</dbReference>
<evidence type="ECO:0000259" key="1">
    <source>
        <dbReference type="Pfam" id="PF05658"/>
    </source>
</evidence>
<dbReference type="SUPFAM" id="SSF101967">
    <property type="entry name" value="Adhesin YadA, collagen-binding domain"/>
    <property type="match status" value="3"/>
</dbReference>
<feature type="domain" description="Trimeric autotransporter adhesin YadA-like stalk" evidence="2">
    <location>
        <begin position="347"/>
        <end position="382"/>
    </location>
</feature>
<evidence type="ECO:0000259" key="3">
    <source>
        <dbReference type="Pfam" id="PF13018"/>
    </source>
</evidence>
<dbReference type="Pfam" id="PF05662">
    <property type="entry name" value="YadA_stalk"/>
    <property type="match status" value="2"/>
</dbReference>
<dbReference type="Gene3D" id="1.20.5.170">
    <property type="match status" value="1"/>
</dbReference>
<dbReference type="Pfam" id="PF13018">
    <property type="entry name" value="ESPR"/>
    <property type="match status" value="1"/>
</dbReference>
<dbReference type="CDD" id="cd12820">
    <property type="entry name" value="LbR_YadA-like"/>
    <property type="match status" value="1"/>
</dbReference>
<dbReference type="Gene3D" id="2.150.10.10">
    <property type="entry name" value="Serralysin-like metalloprotease, C-terminal"/>
    <property type="match status" value="5"/>
</dbReference>